<sequence>MNKKFRLYQVDSFTKEKFTGNPAGVITNADGLSESQMQKIARELNNSETAFIFNNLAKNHQENYDVHIRFFTPTNEVPICGHATIAAHYVRAVENQFNNKTVFQKTGAGILPVDIIKKDNDYEIIMTQGKIEVPPPLQQTYQKRLLNAFGILKKDIRTDCPIAISSTGHSKVMIGIKELSTLNSLSPNLYELSKISQEIKCNGHYIFTLHNKETLQVHGRMFAPAIGISEDPVTGNANGPLGAYLVHYKVIPTPNTEFIFEAVQGEAIKRKGKMLVKVIILDNKPVEVKIIGKAVIAFSTNIEI</sequence>
<protein>
    <submittedName>
        <fullName evidence="1">Epimerase</fullName>
    </submittedName>
</protein>
<evidence type="ECO:0000313" key="2">
    <source>
        <dbReference type="Proteomes" id="UP001510562"/>
    </source>
</evidence>
<proteinExistence type="predicted"/>
<dbReference type="EMBL" id="CP011968">
    <property type="protein sequence ID" value="AKP42929.1"/>
    <property type="molecule type" value="Genomic_DNA"/>
</dbReference>
<dbReference type="Proteomes" id="UP001510562">
    <property type="component" value="Chromosome"/>
</dbReference>
<name>A0AC59FZW0_CLODI</name>
<gene>
    <name evidence="1" type="ORF">CDIF1296T_02076</name>
</gene>
<reference evidence="1 2" key="1">
    <citation type="journal article" date="2015" name="Genome Announc.">
        <title>Complete Genome Sequence of the Clostridium difficile Type Strain DSM 1296T.</title>
        <authorList>
            <person name="Riedel T."/>
            <person name="Bunk B."/>
            <person name="Wittmann J."/>
            <person name="Thurmer A."/>
            <person name="Sproer C."/>
            <person name="Gronow S."/>
            <person name="Liesegang H."/>
            <person name="Daniel R."/>
            <person name="Overmann J."/>
        </authorList>
    </citation>
    <scope>NUCLEOTIDE SEQUENCE [LARGE SCALE GENOMIC DNA]</scope>
    <source>
        <strain evidence="2">ATCC 9689 / DSM 1296 / BCRC 10642 / JCM 1296 / NCIMB 10666 / NCTC 11209 / 90556-M6S</strain>
    </source>
</reference>
<keyword evidence="2" id="KW-1185">Reference proteome</keyword>
<evidence type="ECO:0000313" key="1">
    <source>
        <dbReference type="EMBL" id="AKP42929.1"/>
    </source>
</evidence>
<organism evidence="1 2">
    <name type="scientific">Clostridioides difficile ATCC 9689 = DSM 1296</name>
    <dbReference type="NCBI Taxonomy" id="1121308"/>
    <lineage>
        <taxon>Bacteria</taxon>
        <taxon>Bacillati</taxon>
        <taxon>Bacillota</taxon>
        <taxon>Clostridia</taxon>
        <taxon>Peptostreptococcales</taxon>
        <taxon>Peptostreptococcaceae</taxon>
        <taxon>Clostridioides</taxon>
    </lineage>
</organism>
<accession>A0AC59FZW0</accession>